<dbReference type="Proteomes" id="UP000790377">
    <property type="component" value="Unassembled WGS sequence"/>
</dbReference>
<keyword evidence="2" id="KW-1185">Reference proteome</keyword>
<comment type="caution">
    <text evidence="1">The sequence shown here is derived from an EMBL/GenBank/DDBJ whole genome shotgun (WGS) entry which is preliminary data.</text>
</comment>
<accession>A0ACB8A7H1</accession>
<evidence type="ECO:0000313" key="2">
    <source>
        <dbReference type="Proteomes" id="UP000790377"/>
    </source>
</evidence>
<name>A0ACB8A7H1_9AGAM</name>
<protein>
    <submittedName>
        <fullName evidence="1">Uncharacterized protein</fullName>
    </submittedName>
</protein>
<reference evidence="1" key="1">
    <citation type="journal article" date="2021" name="New Phytol.">
        <title>Evolutionary innovations through gain and loss of genes in the ectomycorrhizal Boletales.</title>
        <authorList>
            <person name="Wu G."/>
            <person name="Miyauchi S."/>
            <person name="Morin E."/>
            <person name="Kuo A."/>
            <person name="Drula E."/>
            <person name="Varga T."/>
            <person name="Kohler A."/>
            <person name="Feng B."/>
            <person name="Cao Y."/>
            <person name="Lipzen A."/>
            <person name="Daum C."/>
            <person name="Hundley H."/>
            <person name="Pangilinan J."/>
            <person name="Johnson J."/>
            <person name="Barry K."/>
            <person name="LaButti K."/>
            <person name="Ng V."/>
            <person name="Ahrendt S."/>
            <person name="Min B."/>
            <person name="Choi I.G."/>
            <person name="Park H."/>
            <person name="Plett J.M."/>
            <person name="Magnuson J."/>
            <person name="Spatafora J.W."/>
            <person name="Nagy L.G."/>
            <person name="Henrissat B."/>
            <person name="Grigoriev I.V."/>
            <person name="Yang Z.L."/>
            <person name="Xu J."/>
            <person name="Martin F.M."/>
        </authorList>
    </citation>
    <scope>NUCLEOTIDE SEQUENCE</scope>
    <source>
        <strain evidence="1">ATCC 28755</strain>
    </source>
</reference>
<organism evidence="1 2">
    <name type="scientific">Hygrophoropsis aurantiaca</name>
    <dbReference type="NCBI Taxonomy" id="72124"/>
    <lineage>
        <taxon>Eukaryota</taxon>
        <taxon>Fungi</taxon>
        <taxon>Dikarya</taxon>
        <taxon>Basidiomycota</taxon>
        <taxon>Agaricomycotina</taxon>
        <taxon>Agaricomycetes</taxon>
        <taxon>Agaricomycetidae</taxon>
        <taxon>Boletales</taxon>
        <taxon>Coniophorineae</taxon>
        <taxon>Hygrophoropsidaceae</taxon>
        <taxon>Hygrophoropsis</taxon>
    </lineage>
</organism>
<gene>
    <name evidence="1" type="ORF">BJ138DRAFT_1127876</name>
</gene>
<evidence type="ECO:0000313" key="1">
    <source>
        <dbReference type="EMBL" id="KAH7909177.1"/>
    </source>
</evidence>
<sequence>MVAVASAQTNDTNNTNDQKKRKQTLERAKANHLSKQLQMRLQYAKLKVEHGWQRQNLNEVENLYFHHSHLRNQRPPVLSNGAKPLSHAHTATAAPFLPSAQVPPQPNQQLVMPVNNIQETQHRTSSPLSHPVAFPSRLSPLSEPPHAESLSPPAFALSPSLGTLTPSIGAMSTSQLNTVESSSQFLSSQPHSMFPQSQTYAFSQSQSCASPAHLHASLTSQSQSLPQSQLPYSNSQLSIPSFLTQSQPHSQLQLIPNSDLASQPSLQSQSQPQTHPSSQSDFHSYQSQPLTNTNSNPSFTFTFSSPDTVNNVHAAQTTSITSTSNISPPSHVHTVTQQSTFNTSPSTPLTKTPTSAPTTSMLLSSSSTPAPLTYDSFWSSHSSSYRTGGGTGFSASGMNTNFSSRAGASLSGISGGEMGVAGDVVNIDPETRFGHNTNAGMGFGVHTGLGLGPGASGTSVNP</sequence>
<dbReference type="EMBL" id="MU267774">
    <property type="protein sequence ID" value="KAH7909177.1"/>
    <property type="molecule type" value="Genomic_DNA"/>
</dbReference>
<proteinExistence type="predicted"/>